<sequence>MDHSLSFSSSSSFWADSDDPSLPVLELPFMRGRRRSEKGTSLTLITMAASIFRSLVPTLQTWFLPSCKWLSMPVTAPTSSGPGRKKITGTFFGNKRGRVSFAVQEDHKLEPLLLLELATPTSHLVKEMASGMVRILLECERAAIAMDVNKKKKRTASRSLWDEPVWTMYCNGHRRGFAVSRQCTVSDLHVLGAVQKVSVGAGVFPPMHAAGAPSRHALEMGKGSGSAVCEGSGGEVMYMRAKFERVVGSRDSEAFYMMSPDCGRGNRFANGGPELSLFLLRI</sequence>
<dbReference type="Pfam" id="PF04759">
    <property type="entry name" value="DUF617"/>
    <property type="match status" value="1"/>
</dbReference>
<gene>
    <name evidence="1" type="ORF">J5N97_013018</name>
</gene>
<dbReference type="PANTHER" id="PTHR31696">
    <property type="entry name" value="PROTEIN MIZU-KUSSEI 1"/>
    <property type="match status" value="1"/>
</dbReference>
<protein>
    <recommendedName>
        <fullName evidence="3">Protein MIZU-KUSSEI 1</fullName>
    </recommendedName>
</protein>
<dbReference type="PANTHER" id="PTHR31696:SF71">
    <property type="entry name" value="PROTEIN MIZU-KUSSEI 1"/>
    <property type="match status" value="1"/>
</dbReference>
<reference evidence="1" key="2">
    <citation type="journal article" date="2022" name="Hortic Res">
        <title>The genome of Dioscorea zingiberensis sheds light on the biosynthesis, origin and evolution of the medicinally important diosgenin saponins.</title>
        <authorList>
            <person name="Li Y."/>
            <person name="Tan C."/>
            <person name="Li Z."/>
            <person name="Guo J."/>
            <person name="Li S."/>
            <person name="Chen X."/>
            <person name="Wang C."/>
            <person name="Dai X."/>
            <person name="Yang H."/>
            <person name="Song W."/>
            <person name="Hou L."/>
            <person name="Xu J."/>
            <person name="Tong Z."/>
            <person name="Xu A."/>
            <person name="Yuan X."/>
            <person name="Wang W."/>
            <person name="Yang Q."/>
            <person name="Chen L."/>
            <person name="Sun Z."/>
            <person name="Wang K."/>
            <person name="Pan B."/>
            <person name="Chen J."/>
            <person name="Bao Y."/>
            <person name="Liu F."/>
            <person name="Qi X."/>
            <person name="Gang D.R."/>
            <person name="Wen J."/>
            <person name="Li J."/>
        </authorList>
    </citation>
    <scope>NUCLEOTIDE SEQUENCE</scope>
    <source>
        <strain evidence="1">Dzin_1.0</strain>
    </source>
</reference>
<keyword evidence="2" id="KW-1185">Reference proteome</keyword>
<dbReference type="GO" id="GO:0010274">
    <property type="term" value="P:hydrotropism"/>
    <property type="evidence" value="ECO:0007669"/>
    <property type="project" value="InterPro"/>
</dbReference>
<evidence type="ECO:0000313" key="2">
    <source>
        <dbReference type="Proteomes" id="UP001085076"/>
    </source>
</evidence>
<proteinExistence type="predicted"/>
<evidence type="ECO:0008006" key="3">
    <source>
        <dbReference type="Google" id="ProtNLM"/>
    </source>
</evidence>
<name>A0A9D5CR37_9LILI</name>
<dbReference type="Proteomes" id="UP001085076">
    <property type="component" value="Miscellaneous, Linkage group lg03"/>
</dbReference>
<accession>A0A9D5CR37</accession>
<evidence type="ECO:0000313" key="1">
    <source>
        <dbReference type="EMBL" id="KAJ0977544.1"/>
    </source>
</evidence>
<dbReference type="InterPro" id="IPR006460">
    <property type="entry name" value="MIZ1-like_pln"/>
</dbReference>
<dbReference type="OrthoDB" id="1859415at2759"/>
<dbReference type="AlphaFoldDB" id="A0A9D5CR37"/>
<dbReference type="EMBL" id="JAGGNH010000003">
    <property type="protein sequence ID" value="KAJ0977544.1"/>
    <property type="molecule type" value="Genomic_DNA"/>
</dbReference>
<comment type="caution">
    <text evidence="1">The sequence shown here is derived from an EMBL/GenBank/DDBJ whole genome shotgun (WGS) entry which is preliminary data.</text>
</comment>
<organism evidence="1 2">
    <name type="scientific">Dioscorea zingiberensis</name>
    <dbReference type="NCBI Taxonomy" id="325984"/>
    <lineage>
        <taxon>Eukaryota</taxon>
        <taxon>Viridiplantae</taxon>
        <taxon>Streptophyta</taxon>
        <taxon>Embryophyta</taxon>
        <taxon>Tracheophyta</taxon>
        <taxon>Spermatophyta</taxon>
        <taxon>Magnoliopsida</taxon>
        <taxon>Liliopsida</taxon>
        <taxon>Dioscoreales</taxon>
        <taxon>Dioscoreaceae</taxon>
        <taxon>Dioscorea</taxon>
    </lineage>
</organism>
<dbReference type="NCBIfam" id="TIGR01570">
    <property type="entry name" value="A_thal_3588"/>
    <property type="match status" value="1"/>
</dbReference>
<reference evidence="1" key="1">
    <citation type="submission" date="2021-03" db="EMBL/GenBank/DDBJ databases">
        <authorList>
            <person name="Li Z."/>
            <person name="Yang C."/>
        </authorList>
    </citation>
    <scope>NUCLEOTIDE SEQUENCE</scope>
    <source>
        <strain evidence="1">Dzin_1.0</strain>
        <tissue evidence="1">Leaf</tissue>
    </source>
</reference>